<dbReference type="PROSITE" id="PS50949">
    <property type="entry name" value="HTH_GNTR"/>
    <property type="match status" value="1"/>
</dbReference>
<dbReference type="PANTHER" id="PTHR43537:SF5">
    <property type="entry name" value="UXU OPERON TRANSCRIPTIONAL REGULATOR"/>
    <property type="match status" value="1"/>
</dbReference>
<keyword evidence="2" id="KW-0238">DNA-binding</keyword>
<dbReference type="SUPFAM" id="SSF46785">
    <property type="entry name" value="Winged helix' DNA-binding domain"/>
    <property type="match status" value="1"/>
</dbReference>
<accession>A0A1Y1RX47</accession>
<dbReference type="CDD" id="cd07377">
    <property type="entry name" value="WHTH_GntR"/>
    <property type="match status" value="1"/>
</dbReference>
<evidence type="ECO:0000259" key="4">
    <source>
        <dbReference type="PROSITE" id="PS50949"/>
    </source>
</evidence>
<evidence type="ECO:0000313" key="5">
    <source>
        <dbReference type="EMBL" id="ORC34835.1"/>
    </source>
</evidence>
<dbReference type="InterPro" id="IPR008920">
    <property type="entry name" value="TF_FadR/GntR_C"/>
</dbReference>
<dbReference type="InterPro" id="IPR036388">
    <property type="entry name" value="WH-like_DNA-bd_sf"/>
</dbReference>
<dbReference type="Gene3D" id="1.10.10.10">
    <property type="entry name" value="Winged helix-like DNA-binding domain superfamily/Winged helix DNA-binding domain"/>
    <property type="match status" value="1"/>
</dbReference>
<dbReference type="EMBL" id="MWQY01000011">
    <property type="protein sequence ID" value="ORC34835.1"/>
    <property type="molecule type" value="Genomic_DNA"/>
</dbReference>
<evidence type="ECO:0000256" key="2">
    <source>
        <dbReference type="ARBA" id="ARBA00023125"/>
    </source>
</evidence>
<dbReference type="Gene3D" id="1.20.120.530">
    <property type="entry name" value="GntR ligand-binding domain-like"/>
    <property type="match status" value="1"/>
</dbReference>
<gene>
    <name evidence="5" type="ORF">B4O97_10885</name>
</gene>
<dbReference type="InterPro" id="IPR011711">
    <property type="entry name" value="GntR_C"/>
</dbReference>
<proteinExistence type="predicted"/>
<dbReference type="SUPFAM" id="SSF48008">
    <property type="entry name" value="GntR ligand-binding domain-like"/>
    <property type="match status" value="1"/>
</dbReference>
<dbReference type="InterPro" id="IPR000524">
    <property type="entry name" value="Tscrpt_reg_HTH_GntR"/>
</dbReference>
<dbReference type="GO" id="GO:0003677">
    <property type="term" value="F:DNA binding"/>
    <property type="evidence" value="ECO:0007669"/>
    <property type="project" value="UniProtKB-KW"/>
</dbReference>
<evidence type="ECO:0000313" key="6">
    <source>
        <dbReference type="Proteomes" id="UP000192343"/>
    </source>
</evidence>
<comment type="caution">
    <text evidence="5">The sequence shown here is derived from an EMBL/GenBank/DDBJ whole genome shotgun (WGS) entry which is preliminary data.</text>
</comment>
<sequence length="235" mass="26084">MYKKLGSSGHRLSDEVTEHIKMLIRNEHLKPGDKIPNEIELGRLFGVSRPTIRQAVNSLVSQNIVEIVRGRGTFVSRAPGLARDPLGLEFILAPDLQISLAEARLAIEPGVARLAAENATEKGLNKIGECIEKMREVVHEHRIGMAIELDFHRSIAEASCNQIIMRVVPIILDSILNTYADSNPTIRDHGVALEEHTAVYKAIAGHDADKAFSLMQTHLKNSHERLVRRKSDKAS</sequence>
<organism evidence="5 6">
    <name type="scientific">Marispirochaeta aestuarii</name>
    <dbReference type="NCBI Taxonomy" id="1963862"/>
    <lineage>
        <taxon>Bacteria</taxon>
        <taxon>Pseudomonadati</taxon>
        <taxon>Spirochaetota</taxon>
        <taxon>Spirochaetia</taxon>
        <taxon>Spirochaetales</taxon>
        <taxon>Spirochaetaceae</taxon>
        <taxon>Marispirochaeta</taxon>
    </lineage>
</organism>
<keyword evidence="6" id="KW-1185">Reference proteome</keyword>
<dbReference type="PRINTS" id="PR00035">
    <property type="entry name" value="HTHGNTR"/>
</dbReference>
<dbReference type="SMART" id="SM00895">
    <property type="entry name" value="FCD"/>
    <property type="match status" value="1"/>
</dbReference>
<dbReference type="SMART" id="SM00345">
    <property type="entry name" value="HTH_GNTR"/>
    <property type="match status" value="1"/>
</dbReference>
<dbReference type="InterPro" id="IPR036390">
    <property type="entry name" value="WH_DNA-bd_sf"/>
</dbReference>
<evidence type="ECO:0000256" key="1">
    <source>
        <dbReference type="ARBA" id="ARBA00023015"/>
    </source>
</evidence>
<feature type="domain" description="HTH gntR-type" evidence="4">
    <location>
        <begin position="10"/>
        <end position="78"/>
    </location>
</feature>
<dbReference type="STRING" id="1963862.B4O97_10885"/>
<dbReference type="RefSeq" id="WP_083050780.1">
    <property type="nucleotide sequence ID" value="NZ_MWQY01000011.1"/>
</dbReference>
<name>A0A1Y1RX47_9SPIO</name>
<dbReference type="Pfam" id="PF00392">
    <property type="entry name" value="GntR"/>
    <property type="match status" value="1"/>
</dbReference>
<protein>
    <recommendedName>
        <fullName evidence="4">HTH gntR-type domain-containing protein</fullName>
    </recommendedName>
</protein>
<dbReference type="AlphaFoldDB" id="A0A1Y1RX47"/>
<reference evidence="5 6" key="1">
    <citation type="submission" date="2017-03" db="EMBL/GenBank/DDBJ databases">
        <title>Draft Genome sequence of Marispirochaeta sp. strain JC444.</title>
        <authorList>
            <person name="Shivani Y."/>
            <person name="Subhash Y."/>
            <person name="Sasikala C."/>
            <person name="Ramana C."/>
        </authorList>
    </citation>
    <scope>NUCLEOTIDE SEQUENCE [LARGE SCALE GENOMIC DNA]</scope>
    <source>
        <strain evidence="5 6">JC444</strain>
    </source>
</reference>
<keyword evidence="1" id="KW-0805">Transcription regulation</keyword>
<keyword evidence="3" id="KW-0804">Transcription</keyword>
<dbReference type="OrthoDB" id="9799482at2"/>
<evidence type="ECO:0000256" key="3">
    <source>
        <dbReference type="ARBA" id="ARBA00023163"/>
    </source>
</evidence>
<dbReference type="Pfam" id="PF07729">
    <property type="entry name" value="FCD"/>
    <property type="match status" value="1"/>
</dbReference>
<dbReference type="PANTHER" id="PTHR43537">
    <property type="entry name" value="TRANSCRIPTIONAL REGULATOR, GNTR FAMILY"/>
    <property type="match status" value="1"/>
</dbReference>
<dbReference type="GO" id="GO:0003700">
    <property type="term" value="F:DNA-binding transcription factor activity"/>
    <property type="evidence" value="ECO:0007669"/>
    <property type="project" value="InterPro"/>
</dbReference>
<dbReference type="Proteomes" id="UP000192343">
    <property type="component" value="Unassembled WGS sequence"/>
</dbReference>